<gene>
    <name evidence="1" type="ORF">AV530_000952</name>
</gene>
<dbReference type="InterPro" id="IPR036034">
    <property type="entry name" value="PDZ_sf"/>
</dbReference>
<comment type="caution">
    <text evidence="1">The sequence shown here is derived from an EMBL/GenBank/DDBJ whole genome shotgun (WGS) entry which is preliminary data.</text>
</comment>
<keyword evidence="2" id="KW-1185">Reference proteome</keyword>
<evidence type="ECO:0008006" key="3">
    <source>
        <dbReference type="Google" id="ProtNLM"/>
    </source>
</evidence>
<reference evidence="1 2" key="1">
    <citation type="submission" date="2016-02" db="EMBL/GenBank/DDBJ databases">
        <title>Band-tailed pigeon sequencing and assembly.</title>
        <authorList>
            <person name="Soares A.E."/>
            <person name="Novak B.J."/>
            <person name="Rice E.S."/>
            <person name="O'Connell B."/>
            <person name="Chang D."/>
            <person name="Weber S."/>
            <person name="Shapiro B."/>
        </authorList>
    </citation>
    <scope>NUCLEOTIDE SEQUENCE [LARGE SCALE GENOMIC DNA]</scope>
    <source>
        <strain evidence="1">BTP2013</strain>
        <tissue evidence="1">Blood</tissue>
    </source>
</reference>
<evidence type="ECO:0000313" key="1">
    <source>
        <dbReference type="EMBL" id="OPJ87485.1"/>
    </source>
</evidence>
<sequence>MELGDLVLEVNGTPVTGQEAVAVLGGSCHGRSLRLGLLRPQRGVSPQDPLSSAEAVRQERKQKAQEFSKKVDDILSDQPEVKEKMFTILKQYAAERKVEYLAYALCMVLTQESHQHLIDNIRIGPVPPGLGKRCHKSGS</sequence>
<name>A0A1V4KSV6_PATFA</name>
<dbReference type="STRING" id="372326.A0A1V4KSV6"/>
<dbReference type="SUPFAM" id="SSF50156">
    <property type="entry name" value="PDZ domain-like"/>
    <property type="match status" value="1"/>
</dbReference>
<protein>
    <recommendedName>
        <fullName evidence="3">PDZ domain-containing protein</fullName>
    </recommendedName>
</protein>
<dbReference type="Gene3D" id="1.20.1160.20">
    <property type="match status" value="1"/>
</dbReference>
<organism evidence="1 2">
    <name type="scientific">Patagioenas fasciata monilis</name>
    <dbReference type="NCBI Taxonomy" id="372326"/>
    <lineage>
        <taxon>Eukaryota</taxon>
        <taxon>Metazoa</taxon>
        <taxon>Chordata</taxon>
        <taxon>Craniata</taxon>
        <taxon>Vertebrata</taxon>
        <taxon>Euteleostomi</taxon>
        <taxon>Archelosauria</taxon>
        <taxon>Archosauria</taxon>
        <taxon>Dinosauria</taxon>
        <taxon>Saurischia</taxon>
        <taxon>Theropoda</taxon>
        <taxon>Coelurosauria</taxon>
        <taxon>Aves</taxon>
        <taxon>Neognathae</taxon>
        <taxon>Neoaves</taxon>
        <taxon>Columbimorphae</taxon>
        <taxon>Columbiformes</taxon>
        <taxon>Columbidae</taxon>
        <taxon>Patagioenas</taxon>
    </lineage>
</organism>
<dbReference type="AlphaFoldDB" id="A0A1V4KSV6"/>
<evidence type="ECO:0000313" key="2">
    <source>
        <dbReference type="Proteomes" id="UP000190648"/>
    </source>
</evidence>
<dbReference type="OrthoDB" id="9907445at2759"/>
<dbReference type="Proteomes" id="UP000190648">
    <property type="component" value="Unassembled WGS sequence"/>
</dbReference>
<accession>A0A1V4KSV6</accession>
<dbReference type="EMBL" id="LSYS01001700">
    <property type="protein sequence ID" value="OPJ87485.1"/>
    <property type="molecule type" value="Genomic_DNA"/>
</dbReference>
<proteinExistence type="predicted"/>